<keyword evidence="2" id="KW-0732">Signal</keyword>
<dbReference type="Proteomes" id="UP000186955">
    <property type="component" value="Unassembled WGS sequence"/>
</dbReference>
<feature type="region of interest" description="Disordered" evidence="1">
    <location>
        <begin position="136"/>
        <end position="195"/>
    </location>
</feature>
<gene>
    <name evidence="3" type="ORF">PENSUB_7869</name>
</gene>
<evidence type="ECO:0000313" key="3">
    <source>
        <dbReference type="EMBL" id="OKP00412.1"/>
    </source>
</evidence>
<feature type="region of interest" description="Disordered" evidence="1">
    <location>
        <begin position="15"/>
        <end position="111"/>
    </location>
</feature>
<accession>A0A1Q5TJL5</accession>
<comment type="caution">
    <text evidence="3">The sequence shown here is derived from an EMBL/GenBank/DDBJ whole genome shotgun (WGS) entry which is preliminary data.</text>
</comment>
<protein>
    <submittedName>
        <fullName evidence="3">Uncharacterized protein</fullName>
    </submittedName>
</protein>
<dbReference type="AlphaFoldDB" id="A0A1Q5TJL5"/>
<evidence type="ECO:0000313" key="4">
    <source>
        <dbReference type="Proteomes" id="UP000186955"/>
    </source>
</evidence>
<reference evidence="3 4" key="1">
    <citation type="submission" date="2016-10" db="EMBL/GenBank/DDBJ databases">
        <title>Genome sequence of the ascomycete fungus Penicillium subrubescens.</title>
        <authorList>
            <person name="De Vries R.P."/>
            <person name="Peng M."/>
            <person name="Dilokpimol A."/>
            <person name="Hilden K."/>
            <person name="Makela M.R."/>
            <person name="Grigoriev I."/>
            <person name="Riley R."/>
            <person name="Granchi Z."/>
        </authorList>
    </citation>
    <scope>NUCLEOTIDE SEQUENCE [LARGE SCALE GENOMIC DNA]</scope>
    <source>
        <strain evidence="3 4">CBS 132785</strain>
    </source>
</reference>
<feature type="signal peptide" evidence="2">
    <location>
        <begin position="1"/>
        <end position="17"/>
    </location>
</feature>
<keyword evidence="4" id="KW-1185">Reference proteome</keyword>
<dbReference type="EMBL" id="MNBE01000647">
    <property type="protein sequence ID" value="OKP00412.1"/>
    <property type="molecule type" value="Genomic_DNA"/>
</dbReference>
<feature type="compositionally biased region" description="Pro residues" evidence="1">
    <location>
        <begin position="32"/>
        <end position="51"/>
    </location>
</feature>
<name>A0A1Q5TJL5_9EURO</name>
<proteinExistence type="predicted"/>
<feature type="compositionally biased region" description="Low complexity" evidence="1">
    <location>
        <begin position="82"/>
        <end position="94"/>
    </location>
</feature>
<feature type="chain" id="PRO_5012592447" evidence="2">
    <location>
        <begin position="18"/>
        <end position="195"/>
    </location>
</feature>
<organism evidence="3 4">
    <name type="scientific">Penicillium subrubescens</name>
    <dbReference type="NCBI Taxonomy" id="1316194"/>
    <lineage>
        <taxon>Eukaryota</taxon>
        <taxon>Fungi</taxon>
        <taxon>Dikarya</taxon>
        <taxon>Ascomycota</taxon>
        <taxon>Pezizomycotina</taxon>
        <taxon>Eurotiomycetes</taxon>
        <taxon>Eurotiomycetidae</taxon>
        <taxon>Eurotiales</taxon>
        <taxon>Aspergillaceae</taxon>
        <taxon>Penicillium</taxon>
    </lineage>
</organism>
<evidence type="ECO:0000256" key="1">
    <source>
        <dbReference type="SAM" id="MobiDB-lite"/>
    </source>
</evidence>
<evidence type="ECO:0000256" key="2">
    <source>
        <dbReference type="SAM" id="SignalP"/>
    </source>
</evidence>
<dbReference type="OrthoDB" id="4369534at2759"/>
<sequence>MKFTSFAAMGLMGCALALPHGPPGGSFDQPTPSGPPPTGLPTPSGPPPPPSASGFDKHQFGSFPEPSGGFGFPSGPTPSGPAPTSTPSAFPEPSGSFGGFERRQDFGIIPSGVPFSIPSGFRTSLPSAFPGFGGIGKRQFAEHSGSAHSGPAPSVTPTGVPQPSGGLPSASGVPFGFPPSGESFGKRELPFYPRA</sequence>
<dbReference type="STRING" id="1316194.A0A1Q5TJL5"/>